<gene>
    <name evidence="2" type="ORF">HDA36_005194</name>
</gene>
<keyword evidence="3" id="KW-1185">Reference proteome</keyword>
<dbReference type="PIRSF" id="PIRSF000429">
    <property type="entry name" value="Ac-CoA_Ac_transf"/>
    <property type="match status" value="1"/>
</dbReference>
<dbReference type="Gene3D" id="3.40.47.10">
    <property type="match status" value="1"/>
</dbReference>
<feature type="domain" description="Thiolase C-terminal" evidence="1">
    <location>
        <begin position="266"/>
        <end position="385"/>
    </location>
</feature>
<organism evidence="2 3">
    <name type="scientific">Nocardiopsis composta</name>
    <dbReference type="NCBI Taxonomy" id="157465"/>
    <lineage>
        <taxon>Bacteria</taxon>
        <taxon>Bacillati</taxon>
        <taxon>Actinomycetota</taxon>
        <taxon>Actinomycetes</taxon>
        <taxon>Streptosporangiales</taxon>
        <taxon>Nocardiopsidaceae</taxon>
        <taxon>Nocardiopsis</taxon>
    </lineage>
</organism>
<keyword evidence="2" id="KW-0808">Transferase</keyword>
<reference evidence="2 3" key="1">
    <citation type="submission" date="2020-08" db="EMBL/GenBank/DDBJ databases">
        <title>Sequencing the genomes of 1000 actinobacteria strains.</title>
        <authorList>
            <person name="Klenk H.-P."/>
        </authorList>
    </citation>
    <scope>NUCLEOTIDE SEQUENCE [LARGE SCALE GENOMIC DNA]</scope>
    <source>
        <strain evidence="2 3">DSM 44551</strain>
    </source>
</reference>
<dbReference type="InterPro" id="IPR055140">
    <property type="entry name" value="Thiolase_C_2"/>
</dbReference>
<name>A0A7W8QR74_9ACTN</name>
<dbReference type="GO" id="GO:0016747">
    <property type="term" value="F:acyltransferase activity, transferring groups other than amino-acyl groups"/>
    <property type="evidence" value="ECO:0007669"/>
    <property type="project" value="InterPro"/>
</dbReference>
<dbReference type="InterPro" id="IPR016039">
    <property type="entry name" value="Thiolase-like"/>
</dbReference>
<dbReference type="Proteomes" id="UP000572635">
    <property type="component" value="Unassembled WGS sequence"/>
</dbReference>
<evidence type="ECO:0000313" key="2">
    <source>
        <dbReference type="EMBL" id="MBB5435110.1"/>
    </source>
</evidence>
<evidence type="ECO:0000313" key="3">
    <source>
        <dbReference type="Proteomes" id="UP000572635"/>
    </source>
</evidence>
<dbReference type="RefSeq" id="WP_184396543.1">
    <property type="nucleotide sequence ID" value="NZ_BAAAJD010000008.1"/>
</dbReference>
<dbReference type="AlphaFoldDB" id="A0A7W8QR74"/>
<evidence type="ECO:0000259" key="1">
    <source>
        <dbReference type="Pfam" id="PF22691"/>
    </source>
</evidence>
<dbReference type="Pfam" id="PF22691">
    <property type="entry name" value="Thiolase_C_1"/>
    <property type="match status" value="1"/>
</dbReference>
<sequence length="387" mass="39571">MRGTGIADRAAVVGVGATRFSRASGRTELALAAEAARAALRDAGIGPDGVDAVLSYHLDDSAPVAELARELGMHRLGWHNDIHGGGTQSASILGDAAMLVATGQAETVLVYRALNGRSGKRMNRAGLRLGAGVEQQFTVPYGVLGPVNAFAMVARSYLHQAGLDGRDLAAVVGASRAHAAANPRALRRTPLDPAGYLAEPMVSEPLRRADCCQETDGACALVVTGSRRSLAAGAPRIRAVVRGGRPGHSRPDRTPDPAGVFSASLAPRLYAAAGMRPRDVDVALLYDAYSFLVPRQLADFCLVAPEDMAHVLRSGGISAAGAAAAGGVPVNPHGGLLSEGYVHGLNNTAEAVRQLRGDGVNQVPGASVALCTGFGGAYGSAALLVAA</sequence>
<accession>A0A7W8QR74</accession>
<dbReference type="SUPFAM" id="SSF53901">
    <property type="entry name" value="Thiolase-like"/>
    <property type="match status" value="2"/>
</dbReference>
<dbReference type="PANTHER" id="PTHR42870">
    <property type="entry name" value="ACETYL-COA C-ACETYLTRANSFERASE"/>
    <property type="match status" value="1"/>
</dbReference>
<dbReference type="EMBL" id="JACHDB010000001">
    <property type="protein sequence ID" value="MBB5435110.1"/>
    <property type="molecule type" value="Genomic_DNA"/>
</dbReference>
<protein>
    <submittedName>
        <fullName evidence="2">Acetyl-CoA acetyltransferase</fullName>
    </submittedName>
</protein>
<comment type="caution">
    <text evidence="2">The sequence shown here is derived from an EMBL/GenBank/DDBJ whole genome shotgun (WGS) entry which is preliminary data.</text>
</comment>
<dbReference type="PANTHER" id="PTHR42870:SF1">
    <property type="entry name" value="NON-SPECIFIC LIPID-TRANSFER PROTEIN-LIKE 2"/>
    <property type="match status" value="1"/>
</dbReference>
<dbReference type="CDD" id="cd00829">
    <property type="entry name" value="SCP-x_thiolase"/>
    <property type="match status" value="1"/>
</dbReference>
<dbReference type="InterPro" id="IPR002155">
    <property type="entry name" value="Thiolase"/>
</dbReference>
<proteinExistence type="predicted"/>